<dbReference type="Pfam" id="PF00557">
    <property type="entry name" value="Peptidase_M24"/>
    <property type="match status" value="1"/>
</dbReference>
<evidence type="ECO:0000256" key="7">
    <source>
        <dbReference type="ARBA" id="ARBA00022801"/>
    </source>
</evidence>
<keyword evidence="7" id="KW-0378">Hydrolase</keyword>
<evidence type="ECO:0000256" key="10">
    <source>
        <dbReference type="ARBA" id="ARBA00069363"/>
    </source>
</evidence>
<accession>A0A0P9YDQ9</accession>
<evidence type="ECO:0000313" key="14">
    <source>
        <dbReference type="EMBL" id="KPY43893.1"/>
    </source>
</evidence>
<sequence>MQQARHAGTQAFPALIAHHCVSVDAQGFDRCAPSGHTLPMIHIPKAEYARRRKALMAQMEPNSIAILPAAAVAIRNRDVEHVYRQDSDFQYLSGFPEPEAVVVLIPGREYGEYVLFCRERNAERELWEGLRAGQEGAIRDFGADDAFPISDIDDILPGLIEGRDRVYSAMGSNPEFDRHLMEWINVIRSKAHLGAQPPNEFVALDHLLHDMRLYKSAAEIKVMRGAALISARAHVRAMQACRAGLHEFSLEAELDYEFRKGGAKMPAYGSIVASGRNACILHYQQNDAALKDGDLVLIDAGCEIDCYASDITRTFPVSGTFSPEQKAIYELVLKSQYAAFEAIGPGKHWNQAHEATVQVITAGLVELGLLQGDVNQLIEDEAYKAFYMHRAGHWLGMDVHDVGEYKVGGEWRVLEVGMALTVEPGIYVSPDNLNVAKKWRGIGVRIEDDVVVTKKGCEVLSGDVPKTVAEIEALMAASRVQAA</sequence>
<evidence type="ECO:0000256" key="1">
    <source>
        <dbReference type="ARBA" id="ARBA00001424"/>
    </source>
</evidence>
<comment type="catalytic activity">
    <reaction evidence="1">
        <text>Release of any N-terminal amino acid, including proline, that is linked to proline, even from a dipeptide or tripeptide.</text>
        <dbReference type="EC" id="3.4.11.9"/>
    </reaction>
</comment>
<dbReference type="FunFam" id="3.90.230.10:FF:000002">
    <property type="entry name" value="Xaa-Pro aminopeptidase 3"/>
    <property type="match status" value="1"/>
</dbReference>
<evidence type="ECO:0000256" key="4">
    <source>
        <dbReference type="ARBA" id="ARBA00012574"/>
    </source>
</evidence>
<dbReference type="PANTHER" id="PTHR43226:SF4">
    <property type="entry name" value="XAA-PRO AMINOPEPTIDASE 3"/>
    <property type="match status" value="1"/>
</dbReference>
<evidence type="ECO:0000256" key="3">
    <source>
        <dbReference type="ARBA" id="ARBA00008766"/>
    </source>
</evidence>
<comment type="similarity">
    <text evidence="3">Belongs to the peptidase M24B family.</text>
</comment>
<keyword evidence="8" id="KW-0482">Metalloprotease</keyword>
<evidence type="ECO:0000256" key="8">
    <source>
        <dbReference type="ARBA" id="ARBA00023049"/>
    </source>
</evidence>
<name>A0A0P9YDQ9_PSESI</name>
<dbReference type="PATRIC" id="fig|55398.3.peg.3615"/>
<dbReference type="InterPro" id="IPR036005">
    <property type="entry name" value="Creatinase/aminopeptidase-like"/>
</dbReference>
<dbReference type="SUPFAM" id="SSF53092">
    <property type="entry name" value="Creatinase/prolidase N-terminal domain"/>
    <property type="match status" value="1"/>
</dbReference>
<proteinExistence type="inferred from homology"/>
<dbReference type="SMART" id="SM01011">
    <property type="entry name" value="AMP_N"/>
    <property type="match status" value="1"/>
</dbReference>
<organism evidence="14 15">
    <name type="scientific">Pseudomonas syringae pv. ribicola</name>
    <dbReference type="NCBI Taxonomy" id="55398"/>
    <lineage>
        <taxon>Bacteria</taxon>
        <taxon>Pseudomonadati</taxon>
        <taxon>Pseudomonadota</taxon>
        <taxon>Gammaproteobacteria</taxon>
        <taxon>Pseudomonadales</taxon>
        <taxon>Pseudomonadaceae</taxon>
        <taxon>Pseudomonas</taxon>
    </lineage>
</organism>
<dbReference type="GO" id="GO:0006508">
    <property type="term" value="P:proteolysis"/>
    <property type="evidence" value="ECO:0007669"/>
    <property type="project" value="UniProtKB-KW"/>
</dbReference>
<dbReference type="InterPro" id="IPR052433">
    <property type="entry name" value="X-Pro_dipept-like"/>
</dbReference>
<dbReference type="InterPro" id="IPR000994">
    <property type="entry name" value="Pept_M24"/>
</dbReference>
<dbReference type="Proteomes" id="UP000050554">
    <property type="component" value="Unassembled WGS sequence"/>
</dbReference>
<evidence type="ECO:0000256" key="6">
    <source>
        <dbReference type="ARBA" id="ARBA00022723"/>
    </source>
</evidence>
<keyword evidence="9" id="KW-0464">Manganese</keyword>
<evidence type="ECO:0000256" key="12">
    <source>
        <dbReference type="ARBA" id="ARBA00081411"/>
    </source>
</evidence>
<dbReference type="NCBIfam" id="NF008131">
    <property type="entry name" value="PRK10879.1"/>
    <property type="match status" value="1"/>
</dbReference>
<dbReference type="GO" id="GO:0005829">
    <property type="term" value="C:cytosol"/>
    <property type="evidence" value="ECO:0007669"/>
    <property type="project" value="TreeGrafter"/>
</dbReference>
<dbReference type="GO" id="GO:0030145">
    <property type="term" value="F:manganese ion binding"/>
    <property type="evidence" value="ECO:0007669"/>
    <property type="project" value="InterPro"/>
</dbReference>
<dbReference type="InterPro" id="IPR007865">
    <property type="entry name" value="Aminopep_P_N"/>
</dbReference>
<dbReference type="Gene3D" id="3.90.230.10">
    <property type="entry name" value="Creatinase/methionine aminopeptidase superfamily"/>
    <property type="match status" value="1"/>
</dbReference>
<evidence type="ECO:0000313" key="15">
    <source>
        <dbReference type="Proteomes" id="UP000050554"/>
    </source>
</evidence>
<feature type="domain" description="Aminopeptidase P N-terminal" evidence="13">
    <location>
        <begin position="43"/>
        <end position="177"/>
    </location>
</feature>
<evidence type="ECO:0000256" key="2">
    <source>
        <dbReference type="ARBA" id="ARBA00001936"/>
    </source>
</evidence>
<keyword evidence="6" id="KW-0479">Metal-binding</keyword>
<dbReference type="InterPro" id="IPR029149">
    <property type="entry name" value="Creatin/AminoP/Spt16_N"/>
</dbReference>
<gene>
    <name evidence="14" type="ORF">ALO47_04971</name>
</gene>
<keyword evidence="5" id="KW-0645">Protease</keyword>
<dbReference type="Gene3D" id="3.40.350.10">
    <property type="entry name" value="Creatinase/prolidase N-terminal domain"/>
    <property type="match status" value="1"/>
</dbReference>
<dbReference type="AlphaFoldDB" id="A0A0P9YDQ9"/>
<comment type="caution">
    <text evidence="14">The sequence shown here is derived from an EMBL/GenBank/DDBJ whole genome shotgun (WGS) entry which is preliminary data.</text>
</comment>
<protein>
    <recommendedName>
        <fullName evidence="10">Xaa-Pro aminopeptidase</fullName>
        <ecNumber evidence="4">3.4.11.9</ecNumber>
    </recommendedName>
    <alternativeName>
        <fullName evidence="11">Aminopeptidase P II</fullName>
    </alternativeName>
    <alternativeName>
        <fullName evidence="12">X-Pro aminopeptidase</fullName>
    </alternativeName>
</protein>
<dbReference type="Pfam" id="PF05195">
    <property type="entry name" value="AMP_N"/>
    <property type="match status" value="1"/>
</dbReference>
<dbReference type="PANTHER" id="PTHR43226">
    <property type="entry name" value="XAA-PRO AMINOPEPTIDASE 3"/>
    <property type="match status" value="1"/>
</dbReference>
<dbReference type="EC" id="3.4.11.9" evidence="4"/>
<comment type="cofactor">
    <cofactor evidence="2">
        <name>Mn(2+)</name>
        <dbReference type="ChEBI" id="CHEBI:29035"/>
    </cofactor>
</comment>
<dbReference type="EMBL" id="LJRF01000181">
    <property type="protein sequence ID" value="KPY43893.1"/>
    <property type="molecule type" value="Genomic_DNA"/>
</dbReference>
<reference evidence="14 15" key="1">
    <citation type="submission" date="2015-09" db="EMBL/GenBank/DDBJ databases">
        <title>Genome announcement of multiple Pseudomonas syringae strains.</title>
        <authorList>
            <person name="Thakur S."/>
            <person name="Wang P.W."/>
            <person name="Gong Y."/>
            <person name="Weir B.S."/>
            <person name="Guttman D.S."/>
        </authorList>
    </citation>
    <scope>NUCLEOTIDE SEQUENCE [LARGE SCALE GENOMIC DNA]</scope>
    <source>
        <strain evidence="14 15">ICMP3882</strain>
    </source>
</reference>
<evidence type="ECO:0000256" key="5">
    <source>
        <dbReference type="ARBA" id="ARBA00022670"/>
    </source>
</evidence>
<dbReference type="SUPFAM" id="SSF55920">
    <property type="entry name" value="Creatinase/aminopeptidase"/>
    <property type="match status" value="1"/>
</dbReference>
<evidence type="ECO:0000256" key="9">
    <source>
        <dbReference type="ARBA" id="ARBA00023211"/>
    </source>
</evidence>
<dbReference type="CDD" id="cd01087">
    <property type="entry name" value="Prolidase"/>
    <property type="match status" value="1"/>
</dbReference>
<dbReference type="FunFam" id="3.40.350.10:FF:000009">
    <property type="entry name" value="Xaa-Pro aminopeptidase"/>
    <property type="match status" value="1"/>
</dbReference>
<evidence type="ECO:0000259" key="13">
    <source>
        <dbReference type="SMART" id="SM01011"/>
    </source>
</evidence>
<evidence type="ECO:0000256" key="11">
    <source>
        <dbReference type="ARBA" id="ARBA00075356"/>
    </source>
</evidence>
<dbReference type="GO" id="GO:0070006">
    <property type="term" value="F:metalloaminopeptidase activity"/>
    <property type="evidence" value="ECO:0007669"/>
    <property type="project" value="InterPro"/>
</dbReference>